<keyword evidence="7 11" id="KW-0808">Transferase</keyword>
<keyword evidence="12" id="KW-1185">Reference proteome</keyword>
<dbReference type="RefSeq" id="WP_096355842.1">
    <property type="nucleotide sequence ID" value="NZ_AP017313.1"/>
</dbReference>
<evidence type="ECO:0000256" key="5">
    <source>
        <dbReference type="ARBA" id="ARBA00022556"/>
    </source>
</evidence>
<dbReference type="NCBIfam" id="TIGR00215">
    <property type="entry name" value="lpxB"/>
    <property type="match status" value="1"/>
</dbReference>
<evidence type="ECO:0000313" key="11">
    <source>
        <dbReference type="EMBL" id="MBB3058935.1"/>
    </source>
</evidence>
<keyword evidence="5" id="KW-0441">Lipid A biosynthesis</keyword>
<sequence>MKYYLVAGEASGDLHGANLMKALKAQDQQAEFRFFGGDLMQAEGGTIVKNYADMAFMGFIEVALNLREIFKNIKTCKDDIISWQPDVLVLIDFPGFNLRIAEFAKKNGILVCFYISPKVWAWNQKRVLKIKRVIDHLFCILPFEVDFYKKWGMEVDYVGNPLLDAIDAFKPSTVFAKEYNPAGKKIIALLPGSRRQEISRLLPEMLGVTEQFPDHQFIIAGAPSFKKEYYDQFTHQKNIPVVFNATYDLLNNADAAIVASGTAVLETALFHVPEMLVYRGHPISIGIARAVVKIRYIGLVNLIMDSDVIKEFIQEDCNAQTIKAELDKLLNNKAYRQKMMDNYNLLDEKMGQPGASSRTAGLIIKYASKNSALQFAKRYRFDR</sequence>
<dbReference type="PANTHER" id="PTHR30372">
    <property type="entry name" value="LIPID-A-DISACCHARIDE SYNTHASE"/>
    <property type="match status" value="1"/>
</dbReference>
<dbReference type="GO" id="GO:0008915">
    <property type="term" value="F:lipid-A-disaccharide synthase activity"/>
    <property type="evidence" value="ECO:0007669"/>
    <property type="project" value="UniProtKB-UniRule"/>
</dbReference>
<reference evidence="11" key="1">
    <citation type="submission" date="2020-08" db="EMBL/GenBank/DDBJ databases">
        <title>Genomic Encyclopedia of Type Strains, Phase III (KMG-III): the genomes of soil and plant-associated and newly described type strains.</title>
        <authorList>
            <person name="Whitman W."/>
        </authorList>
    </citation>
    <scope>NUCLEOTIDE SEQUENCE [LARGE SCALE GENOMIC DNA]</scope>
    <source>
        <strain evidence="11">CECT 8628</strain>
    </source>
</reference>
<keyword evidence="6 11" id="KW-0328">Glycosyltransferase</keyword>
<evidence type="ECO:0000313" key="12">
    <source>
        <dbReference type="Proteomes" id="UP000539265"/>
    </source>
</evidence>
<evidence type="ECO:0000256" key="2">
    <source>
        <dbReference type="ARBA" id="ARBA00012687"/>
    </source>
</evidence>
<gene>
    <name evidence="11" type="ORF">FHS11_005395</name>
</gene>
<dbReference type="OrthoDB" id="9801642at2"/>
<dbReference type="Pfam" id="PF02684">
    <property type="entry name" value="LpxB"/>
    <property type="match status" value="1"/>
</dbReference>
<dbReference type="GO" id="GO:0009245">
    <property type="term" value="P:lipid A biosynthetic process"/>
    <property type="evidence" value="ECO:0007669"/>
    <property type="project" value="UniProtKB-UniRule"/>
</dbReference>
<dbReference type="PANTHER" id="PTHR30372:SF4">
    <property type="entry name" value="LIPID-A-DISACCHARIDE SYNTHASE, MITOCHONDRIAL-RELATED"/>
    <property type="match status" value="1"/>
</dbReference>
<evidence type="ECO:0000256" key="10">
    <source>
        <dbReference type="NCBIfam" id="TIGR00215"/>
    </source>
</evidence>
<keyword evidence="4" id="KW-0444">Lipid biosynthesis</keyword>
<comment type="caution">
    <text evidence="11">The sequence shown here is derived from an EMBL/GenBank/DDBJ whole genome shotgun (WGS) entry which is preliminary data.</text>
</comment>
<evidence type="ECO:0000256" key="8">
    <source>
        <dbReference type="ARBA" id="ARBA00023098"/>
    </source>
</evidence>
<keyword evidence="8" id="KW-0443">Lipid metabolism</keyword>
<dbReference type="GO" id="GO:0016020">
    <property type="term" value="C:membrane"/>
    <property type="evidence" value="ECO:0007669"/>
    <property type="project" value="GOC"/>
</dbReference>
<dbReference type="EMBL" id="JACHWX010000027">
    <property type="protein sequence ID" value="MBB3058935.1"/>
    <property type="molecule type" value="Genomic_DNA"/>
</dbReference>
<organism evidence="11 12">
    <name type="scientific">Mucilaginibacter gotjawali</name>
    <dbReference type="NCBI Taxonomy" id="1550579"/>
    <lineage>
        <taxon>Bacteria</taxon>
        <taxon>Pseudomonadati</taxon>
        <taxon>Bacteroidota</taxon>
        <taxon>Sphingobacteriia</taxon>
        <taxon>Sphingobacteriales</taxon>
        <taxon>Sphingobacteriaceae</taxon>
        <taxon>Mucilaginibacter</taxon>
    </lineage>
</organism>
<dbReference type="GO" id="GO:0005543">
    <property type="term" value="F:phospholipid binding"/>
    <property type="evidence" value="ECO:0007669"/>
    <property type="project" value="TreeGrafter"/>
</dbReference>
<evidence type="ECO:0000256" key="1">
    <source>
        <dbReference type="ARBA" id="ARBA00002056"/>
    </source>
</evidence>
<evidence type="ECO:0000256" key="4">
    <source>
        <dbReference type="ARBA" id="ARBA00022516"/>
    </source>
</evidence>
<evidence type="ECO:0000256" key="3">
    <source>
        <dbReference type="ARBA" id="ARBA00020902"/>
    </source>
</evidence>
<dbReference type="EC" id="2.4.1.182" evidence="2 10"/>
<evidence type="ECO:0000256" key="6">
    <source>
        <dbReference type="ARBA" id="ARBA00022676"/>
    </source>
</evidence>
<dbReference type="AlphaFoldDB" id="A0A839SKX8"/>
<comment type="catalytic activity">
    <reaction evidence="9">
        <text>a lipid X + a UDP-2-N,3-O-bis[(3R)-3-hydroxyacyl]-alpha-D-glucosamine = a lipid A disaccharide + UDP + H(+)</text>
        <dbReference type="Rhea" id="RHEA:67828"/>
        <dbReference type="ChEBI" id="CHEBI:15378"/>
        <dbReference type="ChEBI" id="CHEBI:58223"/>
        <dbReference type="ChEBI" id="CHEBI:137748"/>
        <dbReference type="ChEBI" id="CHEBI:176338"/>
        <dbReference type="ChEBI" id="CHEBI:176343"/>
        <dbReference type="EC" id="2.4.1.182"/>
    </reaction>
</comment>
<proteinExistence type="predicted"/>
<dbReference type="Proteomes" id="UP000539265">
    <property type="component" value="Unassembled WGS sequence"/>
</dbReference>
<comment type="function">
    <text evidence="1">Condensation of UDP-2,3-diacylglucosamine and 2,3-diacylglucosamine-1-phosphate to form lipid A disaccharide, a precursor of lipid A, a phosphorylated glycolipid that anchors the lipopolysaccharide to the outer membrane of the cell.</text>
</comment>
<evidence type="ECO:0000256" key="9">
    <source>
        <dbReference type="ARBA" id="ARBA00048975"/>
    </source>
</evidence>
<accession>A0A839SKX8</accession>
<evidence type="ECO:0000256" key="7">
    <source>
        <dbReference type="ARBA" id="ARBA00022679"/>
    </source>
</evidence>
<name>A0A839SKX8_9SPHI</name>
<dbReference type="SUPFAM" id="SSF53756">
    <property type="entry name" value="UDP-Glycosyltransferase/glycogen phosphorylase"/>
    <property type="match status" value="1"/>
</dbReference>
<dbReference type="InterPro" id="IPR003835">
    <property type="entry name" value="Glyco_trans_19"/>
</dbReference>
<protein>
    <recommendedName>
        <fullName evidence="3 10">Lipid-A-disaccharide synthase</fullName>
        <ecNumber evidence="2 10">2.4.1.182</ecNumber>
    </recommendedName>
</protein>